<evidence type="ECO:0000313" key="2">
    <source>
        <dbReference type="EMBL" id="KZZ89412.1"/>
    </source>
</evidence>
<sequence length="756" mass="79710">MVSFFGLKLGSDKKKSQYAPPTEPIVLPRDLACLRLTNRKSFRAKTHSKAPLRPLEPHHVDPSALGEGQFYGHNFSRPQMPASTARPGTANSFRHTGNWRAVFQNPAMTSSMVDLAPPQRRQPSMSSLRHAASDLNLKPDVPLPPVFGGSGPLPGNPGRPASSRKSEWINPLAVHFCKYPAGNGLEPNGAIAAASAAPSAVPHTGNYLGRTDFDQGVRGHAGSMNAPPMQGQRSDETSVTKHGYPSPPQSDKNSERTLSPVNVPISEPLASHGHRVVTSLPKKADVRGPAVLPSPASSSHEGSEDRTEAPIIRNVPARRDTLAFHQPRGRSLTMEFENPHQATMMHLPGEAGFSGNFLDFDFGDFDAKSSSKPASGQTRSRATTEDDRMPSPPLDFFETSRALKATVISSPTPVIVSTGYSPKRVAREQSRSPAATKQAVDDEAVSSALIDQMPIPPRNSSRGPPPPPAPITSATAMSPSQNLLDSFPNISPRQGFQSRFDSGTSSRAPPPRPLRGLAPISLASPVTDVSPKSPYGPPPDSGGSYMRDGDLSSRPSQTPSASPFSKPIEGDFPLSKGLPRGRRPGPPPPPPPADETVVDDEALLPSWADFDRFESRKSAIPAPLTSARPSTASHGTESSLSTPTSATAPPRLPSQTFSSLLQSISSSGSSFGDPFEIDFEGVLNSPTFGGLLSLDSPPPAVAAAAAGTSSAVRVEAVRAPPRPSPPTPTLAPSTGREDGAPSLRPPAVSGLSATFI</sequence>
<feature type="compositionally biased region" description="Polar residues" evidence="1">
    <location>
        <begin position="481"/>
        <end position="506"/>
    </location>
</feature>
<feature type="region of interest" description="Disordered" evidence="1">
    <location>
        <begin position="618"/>
        <end position="669"/>
    </location>
</feature>
<proteinExistence type="predicted"/>
<evidence type="ECO:0000256" key="1">
    <source>
        <dbReference type="SAM" id="MobiDB-lite"/>
    </source>
</evidence>
<dbReference type="STRING" id="1081109.A0A167WY54"/>
<feature type="compositionally biased region" description="Low complexity" evidence="1">
    <location>
        <begin position="636"/>
        <end position="669"/>
    </location>
</feature>
<feature type="compositionally biased region" description="Polar residues" evidence="1">
    <location>
        <begin position="553"/>
        <end position="563"/>
    </location>
</feature>
<comment type="caution">
    <text evidence="2">The sequence shown here is derived from an EMBL/GenBank/DDBJ whole genome shotgun (WGS) entry which is preliminary data.</text>
</comment>
<feature type="region of interest" description="Disordered" evidence="1">
    <location>
        <begin position="145"/>
        <end position="164"/>
    </location>
</feature>
<feature type="compositionally biased region" description="Low complexity" evidence="1">
    <location>
        <begin position="471"/>
        <end position="480"/>
    </location>
</feature>
<dbReference type="OrthoDB" id="5234071at2759"/>
<gene>
    <name evidence="2" type="ORF">AAL_07711</name>
</gene>
<feature type="region of interest" description="Disordered" evidence="1">
    <location>
        <begin position="699"/>
        <end position="756"/>
    </location>
</feature>
<dbReference type="EMBL" id="AZGY01000025">
    <property type="protein sequence ID" value="KZZ89412.1"/>
    <property type="molecule type" value="Genomic_DNA"/>
</dbReference>
<evidence type="ECO:0000313" key="3">
    <source>
        <dbReference type="Proteomes" id="UP000078544"/>
    </source>
</evidence>
<protein>
    <submittedName>
        <fullName evidence="2">Uncharacterized protein</fullName>
    </submittedName>
</protein>
<feature type="region of interest" description="Disordered" evidence="1">
    <location>
        <begin position="206"/>
        <end position="307"/>
    </location>
</feature>
<keyword evidence="3" id="KW-1185">Reference proteome</keyword>
<dbReference type="Proteomes" id="UP000078544">
    <property type="component" value="Unassembled WGS sequence"/>
</dbReference>
<feature type="compositionally biased region" description="Low complexity" evidence="1">
    <location>
        <begin position="701"/>
        <end position="719"/>
    </location>
</feature>
<feature type="region of interest" description="Disordered" evidence="1">
    <location>
        <begin position="367"/>
        <end position="392"/>
    </location>
</feature>
<feature type="region of interest" description="Disordered" evidence="1">
    <location>
        <begin position="423"/>
        <end position="603"/>
    </location>
</feature>
<name>A0A167WY54_9HYPO</name>
<reference evidence="2 3" key="1">
    <citation type="journal article" date="2016" name="Genome Biol. Evol.">
        <title>Divergent and convergent evolution of fungal pathogenicity.</title>
        <authorList>
            <person name="Shang Y."/>
            <person name="Xiao G."/>
            <person name="Zheng P."/>
            <person name="Cen K."/>
            <person name="Zhan S."/>
            <person name="Wang C."/>
        </authorList>
    </citation>
    <scope>NUCLEOTIDE SEQUENCE [LARGE SCALE GENOMIC DNA]</scope>
    <source>
        <strain evidence="2 3">RCEF 2490</strain>
    </source>
</reference>
<accession>A0A167WY54</accession>
<feature type="compositionally biased region" description="Polar residues" evidence="1">
    <location>
        <begin position="368"/>
        <end position="381"/>
    </location>
</feature>
<feature type="compositionally biased region" description="Pro residues" evidence="1">
    <location>
        <begin position="720"/>
        <end position="729"/>
    </location>
</feature>
<dbReference type="AlphaFoldDB" id="A0A167WY54"/>
<organism evidence="2 3">
    <name type="scientific">Moelleriella libera RCEF 2490</name>
    <dbReference type="NCBI Taxonomy" id="1081109"/>
    <lineage>
        <taxon>Eukaryota</taxon>
        <taxon>Fungi</taxon>
        <taxon>Dikarya</taxon>
        <taxon>Ascomycota</taxon>
        <taxon>Pezizomycotina</taxon>
        <taxon>Sordariomycetes</taxon>
        <taxon>Hypocreomycetidae</taxon>
        <taxon>Hypocreales</taxon>
        <taxon>Clavicipitaceae</taxon>
        <taxon>Moelleriella</taxon>
    </lineage>
</organism>
<feature type="compositionally biased region" description="Pro residues" evidence="1">
    <location>
        <begin position="584"/>
        <end position="593"/>
    </location>
</feature>